<gene>
    <name evidence="4" type="ORF">RFH47_01780</name>
</gene>
<dbReference type="Pfam" id="PF00440">
    <property type="entry name" value="TetR_N"/>
    <property type="match status" value="1"/>
</dbReference>
<dbReference type="AlphaFoldDB" id="A0AAW8JA30"/>
<dbReference type="Gene3D" id="1.10.357.10">
    <property type="entry name" value="Tetracycline Repressor, domain 2"/>
    <property type="match status" value="1"/>
</dbReference>
<reference evidence="4" key="1">
    <citation type="submission" date="2023-08" db="EMBL/GenBank/DDBJ databases">
        <title>Emergence of clinically-relevant ST2 carbapenem-resistant Acinetobacter baumannii strains in hospital sewages in Zhejiang, East of China.</title>
        <authorList>
            <person name="Kaichao C."/>
            <person name="Zhang R."/>
        </authorList>
    </citation>
    <scope>NUCLEOTIDE SEQUENCE</scope>
    <source>
        <strain evidence="4">M-RB-37</strain>
    </source>
</reference>
<accession>A0AAW8JA30</accession>
<dbReference type="Pfam" id="PF17926">
    <property type="entry name" value="TetR_C_21"/>
    <property type="match status" value="1"/>
</dbReference>
<feature type="domain" description="HTH tetR-type" evidence="3">
    <location>
        <begin position="6"/>
        <end position="66"/>
    </location>
</feature>
<evidence type="ECO:0000256" key="1">
    <source>
        <dbReference type="ARBA" id="ARBA00023125"/>
    </source>
</evidence>
<protein>
    <submittedName>
        <fullName evidence="4">TetR family transcriptional regulator</fullName>
    </submittedName>
</protein>
<dbReference type="SUPFAM" id="SSF46689">
    <property type="entry name" value="Homeodomain-like"/>
    <property type="match status" value="1"/>
</dbReference>
<dbReference type="SUPFAM" id="SSF48498">
    <property type="entry name" value="Tetracyclin repressor-like, C-terminal domain"/>
    <property type="match status" value="1"/>
</dbReference>
<evidence type="ECO:0000256" key="2">
    <source>
        <dbReference type="PROSITE-ProRule" id="PRU00335"/>
    </source>
</evidence>
<comment type="caution">
    <text evidence="4">The sequence shown here is derived from an EMBL/GenBank/DDBJ whole genome shotgun (WGS) entry which is preliminary data.</text>
</comment>
<dbReference type="Proteomes" id="UP001243844">
    <property type="component" value="Unassembled WGS sequence"/>
</dbReference>
<evidence type="ECO:0000259" key="3">
    <source>
        <dbReference type="PROSITE" id="PS50977"/>
    </source>
</evidence>
<name>A0AAW8JA30_9GAMM</name>
<evidence type="ECO:0000313" key="4">
    <source>
        <dbReference type="EMBL" id="MDQ8934479.1"/>
    </source>
</evidence>
<dbReference type="GO" id="GO:0003677">
    <property type="term" value="F:DNA binding"/>
    <property type="evidence" value="ECO:0007669"/>
    <property type="project" value="UniProtKB-UniRule"/>
</dbReference>
<keyword evidence="1 2" id="KW-0238">DNA-binding</keyword>
<feature type="DNA-binding region" description="H-T-H motif" evidence="2">
    <location>
        <begin position="29"/>
        <end position="48"/>
    </location>
</feature>
<sequence length="195" mass="22390">MAWDTEGTKSKILEAAIQEFAKYGPNGTTIDKIAKLAKVNKERIYNYYGDKHKLFEHVLQNELIKVAESLPIKSFATEDIIEYAENAYDYHRDHPALSRLLLWEGLTYENEVPNEVLRKKHYNYKVNAIIEGQKAGKITNTLDAEYIAFLVLSLANSWFTLPQMARMLSPFDRESDHTARKALIAEAVKRLIQVA</sequence>
<dbReference type="PROSITE" id="PS50977">
    <property type="entry name" value="HTH_TETR_2"/>
    <property type="match status" value="1"/>
</dbReference>
<evidence type="ECO:0000313" key="5">
    <source>
        <dbReference type="Proteomes" id="UP001243844"/>
    </source>
</evidence>
<dbReference type="InterPro" id="IPR041467">
    <property type="entry name" value="Sco4008_C"/>
</dbReference>
<proteinExistence type="predicted"/>
<dbReference type="EMBL" id="JAVIDL010000002">
    <property type="protein sequence ID" value="MDQ8934479.1"/>
    <property type="molecule type" value="Genomic_DNA"/>
</dbReference>
<dbReference type="InterPro" id="IPR009057">
    <property type="entry name" value="Homeodomain-like_sf"/>
</dbReference>
<dbReference type="InterPro" id="IPR001647">
    <property type="entry name" value="HTH_TetR"/>
</dbReference>
<dbReference type="PANTHER" id="PTHR30328:SF54">
    <property type="entry name" value="HTH-TYPE TRANSCRIPTIONAL REPRESSOR SCO4008"/>
    <property type="match status" value="1"/>
</dbReference>
<dbReference type="InterPro" id="IPR036271">
    <property type="entry name" value="Tet_transcr_reg_TetR-rel_C_sf"/>
</dbReference>
<organism evidence="4 5">
    <name type="scientific">Acinetobacter rudis</name>
    <dbReference type="NCBI Taxonomy" id="632955"/>
    <lineage>
        <taxon>Bacteria</taxon>
        <taxon>Pseudomonadati</taxon>
        <taxon>Pseudomonadota</taxon>
        <taxon>Gammaproteobacteria</taxon>
        <taxon>Moraxellales</taxon>
        <taxon>Moraxellaceae</taxon>
        <taxon>Acinetobacter</taxon>
    </lineage>
</organism>
<dbReference type="InterPro" id="IPR050109">
    <property type="entry name" value="HTH-type_TetR-like_transc_reg"/>
</dbReference>
<dbReference type="PANTHER" id="PTHR30328">
    <property type="entry name" value="TRANSCRIPTIONAL REPRESSOR"/>
    <property type="match status" value="1"/>
</dbReference>
<dbReference type="RefSeq" id="WP_308980716.1">
    <property type="nucleotide sequence ID" value="NZ_JAVIDL010000002.1"/>
</dbReference>